<dbReference type="InterPro" id="IPR053952">
    <property type="entry name" value="K_trans_C"/>
</dbReference>
<feature type="transmembrane region" description="Helical" evidence="9">
    <location>
        <begin position="316"/>
        <end position="342"/>
    </location>
</feature>
<feature type="transmembrane region" description="Helical" evidence="9">
    <location>
        <begin position="34"/>
        <end position="55"/>
    </location>
</feature>
<dbReference type="PANTHER" id="PTHR30540:SF83">
    <property type="entry name" value="K+ POTASSIUM TRANSPORTER"/>
    <property type="match status" value="1"/>
</dbReference>
<feature type="transmembrane region" description="Helical" evidence="9">
    <location>
        <begin position="191"/>
        <end position="211"/>
    </location>
</feature>
<keyword evidence="13" id="KW-1185">Reference proteome</keyword>
<keyword evidence="6 9" id="KW-1133">Transmembrane helix</keyword>
<evidence type="ECO:0000256" key="7">
    <source>
        <dbReference type="ARBA" id="ARBA00023065"/>
    </source>
</evidence>
<evidence type="ECO:0000259" key="10">
    <source>
        <dbReference type="Pfam" id="PF02705"/>
    </source>
</evidence>
<protein>
    <submittedName>
        <fullName evidence="12">Potassium transporter</fullName>
    </submittedName>
</protein>
<reference evidence="12 13" key="1">
    <citation type="journal article" date="2016" name="Nat. Commun.">
        <title>Ectomycorrhizal ecology is imprinted in the genome of the dominant symbiotic fungus Cenococcum geophilum.</title>
        <authorList>
            <consortium name="DOE Joint Genome Institute"/>
            <person name="Peter M."/>
            <person name="Kohler A."/>
            <person name="Ohm R.A."/>
            <person name="Kuo A."/>
            <person name="Krutzmann J."/>
            <person name="Morin E."/>
            <person name="Arend M."/>
            <person name="Barry K.W."/>
            <person name="Binder M."/>
            <person name="Choi C."/>
            <person name="Clum A."/>
            <person name="Copeland A."/>
            <person name="Grisel N."/>
            <person name="Haridas S."/>
            <person name="Kipfer T."/>
            <person name="LaButti K."/>
            <person name="Lindquist E."/>
            <person name="Lipzen A."/>
            <person name="Maire R."/>
            <person name="Meier B."/>
            <person name="Mihaltcheva S."/>
            <person name="Molinier V."/>
            <person name="Murat C."/>
            <person name="Poggeler S."/>
            <person name="Quandt C.A."/>
            <person name="Sperisen C."/>
            <person name="Tritt A."/>
            <person name="Tisserant E."/>
            <person name="Crous P.W."/>
            <person name="Henrissat B."/>
            <person name="Nehls U."/>
            <person name="Egli S."/>
            <person name="Spatafora J.W."/>
            <person name="Grigoriev I.V."/>
            <person name="Martin F.M."/>
        </authorList>
    </citation>
    <scope>NUCLEOTIDE SEQUENCE [LARGE SCALE GENOMIC DNA]</scope>
    <source>
        <strain evidence="12 13">CBS 459.81</strain>
    </source>
</reference>
<gene>
    <name evidence="12" type="ORF">K432DRAFT_394496</name>
</gene>
<feature type="transmembrane region" description="Helical" evidence="9">
    <location>
        <begin position="452"/>
        <end position="472"/>
    </location>
</feature>
<dbReference type="Pfam" id="PF22776">
    <property type="entry name" value="K_trans_C"/>
    <property type="match status" value="1"/>
</dbReference>
<evidence type="ECO:0000256" key="9">
    <source>
        <dbReference type="SAM" id="Phobius"/>
    </source>
</evidence>
<evidence type="ECO:0000313" key="13">
    <source>
        <dbReference type="Proteomes" id="UP000250266"/>
    </source>
</evidence>
<dbReference type="Pfam" id="PF02705">
    <property type="entry name" value="K_trans"/>
    <property type="match status" value="1"/>
</dbReference>
<evidence type="ECO:0000256" key="3">
    <source>
        <dbReference type="ARBA" id="ARBA00022538"/>
    </source>
</evidence>
<dbReference type="AlphaFoldDB" id="A0A8E2E7U8"/>
<feature type="transmembrane region" description="Helical" evidence="9">
    <location>
        <begin position="121"/>
        <end position="140"/>
    </location>
</feature>
<evidence type="ECO:0000256" key="4">
    <source>
        <dbReference type="ARBA" id="ARBA00022692"/>
    </source>
</evidence>
<evidence type="ECO:0000259" key="11">
    <source>
        <dbReference type="Pfam" id="PF22776"/>
    </source>
</evidence>
<dbReference type="InterPro" id="IPR003855">
    <property type="entry name" value="K+_transporter"/>
</dbReference>
<keyword evidence="4 9" id="KW-0812">Transmembrane</keyword>
<evidence type="ECO:0000256" key="5">
    <source>
        <dbReference type="ARBA" id="ARBA00022958"/>
    </source>
</evidence>
<organism evidence="12 13">
    <name type="scientific">Lepidopterella palustris CBS 459.81</name>
    <dbReference type="NCBI Taxonomy" id="1314670"/>
    <lineage>
        <taxon>Eukaryota</taxon>
        <taxon>Fungi</taxon>
        <taxon>Dikarya</taxon>
        <taxon>Ascomycota</taxon>
        <taxon>Pezizomycotina</taxon>
        <taxon>Dothideomycetes</taxon>
        <taxon>Pleosporomycetidae</taxon>
        <taxon>Mytilinidiales</taxon>
        <taxon>Argynnaceae</taxon>
        <taxon>Lepidopterella</taxon>
    </lineage>
</organism>
<keyword evidence="8 9" id="KW-0472">Membrane</keyword>
<feature type="transmembrane region" description="Helical" evidence="9">
    <location>
        <begin position="160"/>
        <end position="179"/>
    </location>
</feature>
<keyword evidence="7" id="KW-0406">Ion transport</keyword>
<feature type="transmembrane region" description="Helical" evidence="9">
    <location>
        <begin position="275"/>
        <end position="296"/>
    </location>
</feature>
<keyword evidence="5" id="KW-0630">Potassium</keyword>
<dbReference type="NCBIfam" id="TIGR00794">
    <property type="entry name" value="kup"/>
    <property type="match status" value="1"/>
</dbReference>
<feature type="transmembrane region" description="Helical" evidence="9">
    <location>
        <begin position="393"/>
        <end position="419"/>
    </location>
</feature>
<feature type="domain" description="K+ potassium transporter C-terminal" evidence="11">
    <location>
        <begin position="515"/>
        <end position="740"/>
    </location>
</feature>
<dbReference type="GO" id="GO:0015079">
    <property type="term" value="F:potassium ion transmembrane transporter activity"/>
    <property type="evidence" value="ECO:0007669"/>
    <property type="project" value="InterPro"/>
</dbReference>
<dbReference type="InterPro" id="IPR053951">
    <property type="entry name" value="K_trans_N"/>
</dbReference>
<feature type="non-terminal residue" evidence="12">
    <location>
        <position position="740"/>
    </location>
</feature>
<feature type="transmembrane region" description="Helical" evidence="9">
    <location>
        <begin position="363"/>
        <end position="387"/>
    </location>
</feature>
<comment type="subcellular location">
    <subcellularLocation>
        <location evidence="1">Membrane</location>
        <topology evidence="1">Multi-pass membrane protein</topology>
    </subcellularLocation>
</comment>
<keyword evidence="2" id="KW-0813">Transport</keyword>
<feature type="domain" description="K+ potassium transporter integral membrane" evidence="10">
    <location>
        <begin position="1"/>
        <end position="491"/>
    </location>
</feature>
<evidence type="ECO:0000256" key="8">
    <source>
        <dbReference type="ARBA" id="ARBA00023136"/>
    </source>
</evidence>
<dbReference type="EMBL" id="KV745041">
    <property type="protein sequence ID" value="OCK78778.1"/>
    <property type="molecule type" value="Genomic_DNA"/>
</dbReference>
<proteinExistence type="predicted"/>
<sequence>LAYQSTGVIYGDIGTSRLYVYSSTFSSNPSYEDLVGALSLIIWSVTLIVTIKYVLIVLCADDEGEGGTFAMYSLMARYSKITTQDPKTQNMIKMERYKSTEMRPTNKNVRGFLERTRFSRALLKALAVFGVSLILADGILTPAQSVLGAIQGLTVVKPDISIGTVVGVSCAILVLLFLIQPLGIAKIGSTFAPVVIIWLVFNLSFGIYNLVNYDWTVLKAFSPYFAGNFLVRNKTQGWIQLGGILLAFTATRSQIAGVEALFADLGAFSKRAIQISWLCLAYPCLLLAYIGQAAYISRFPAAYSNPFFNTVPPGMFYPSLVISILAAIVASQAIITSTFQLLSQVMSMSYFPQIKKIYTSGRFHGQVYIPIANWLLMIGTVVVTAVYNNTTRLGHAYGVCVILVTFITTNMVALVAIVVWRLNWMLVMAVWLPFALLDGLFLTSAVTKLPDGAWFTLFLAVILASNFILWRFGKEQQWKAERENRPRLSNLVVKGSDGKARLASVFGGGKLTTIKGLGIFFDKGGDMVPTVYEEFLRKFEAQQEVHVFLHLRALSKPHVSDEDRYTVSRTSLPNCYRLTIRHGYNDRVISADLGKIVYHELRRAIIHIQDLSTFSSAVPSSGQPSQTASIAESTAVTSSISTSQRVSTIPESTVVDDRSTALPNDSAPDKRIAALDAAYQQQVVYIVGKEQLRLLVSKNSIFKRIVLATFIWLRENTRAKISQMEVPVEKLVEVGFVKEI</sequence>
<accession>A0A8E2E7U8</accession>
<evidence type="ECO:0000256" key="2">
    <source>
        <dbReference type="ARBA" id="ARBA00022448"/>
    </source>
</evidence>
<keyword evidence="3" id="KW-0633">Potassium transport</keyword>
<evidence type="ECO:0000313" key="12">
    <source>
        <dbReference type="EMBL" id="OCK78778.1"/>
    </source>
</evidence>
<evidence type="ECO:0000256" key="1">
    <source>
        <dbReference type="ARBA" id="ARBA00004141"/>
    </source>
</evidence>
<dbReference type="PANTHER" id="PTHR30540">
    <property type="entry name" value="OSMOTIC STRESS POTASSIUM TRANSPORTER"/>
    <property type="match status" value="1"/>
</dbReference>
<dbReference type="GO" id="GO:0016020">
    <property type="term" value="C:membrane"/>
    <property type="evidence" value="ECO:0007669"/>
    <property type="project" value="UniProtKB-SubCell"/>
</dbReference>
<feature type="transmembrane region" description="Helical" evidence="9">
    <location>
        <begin position="426"/>
        <end position="446"/>
    </location>
</feature>
<dbReference type="Proteomes" id="UP000250266">
    <property type="component" value="Unassembled WGS sequence"/>
</dbReference>
<evidence type="ECO:0000256" key="6">
    <source>
        <dbReference type="ARBA" id="ARBA00022989"/>
    </source>
</evidence>
<name>A0A8E2E7U8_9PEZI</name>
<dbReference type="OrthoDB" id="504708at2759"/>